<evidence type="ECO:0000313" key="2">
    <source>
        <dbReference type="EMBL" id="MBB4350713.1"/>
    </source>
</evidence>
<evidence type="ECO:0000313" key="4">
    <source>
        <dbReference type="EMBL" id="MBB4448523.1"/>
    </source>
</evidence>
<dbReference type="EMBL" id="JACIGW010000006">
    <property type="protein sequence ID" value="MBB4350713.1"/>
    <property type="molecule type" value="Genomic_DNA"/>
</dbReference>
<dbReference type="Proteomes" id="UP000576087">
    <property type="component" value="Unassembled WGS sequence"/>
</dbReference>
<keyword evidence="6" id="KW-1185">Reference proteome</keyword>
<feature type="chain" id="PRO_5036214198" description="DUF2950 domain-containing protein" evidence="1">
    <location>
        <begin position="27"/>
        <end position="311"/>
    </location>
</feature>
<feature type="signal peptide" evidence="1">
    <location>
        <begin position="1"/>
        <end position="26"/>
    </location>
</feature>
<dbReference type="RefSeq" id="WP_183827881.1">
    <property type="nucleotide sequence ID" value="NZ_JACIGW010000006.1"/>
</dbReference>
<dbReference type="Proteomes" id="UP000520770">
    <property type="component" value="Unassembled WGS sequence"/>
</dbReference>
<dbReference type="Pfam" id="PF11453">
    <property type="entry name" value="DUF2950"/>
    <property type="match status" value="1"/>
</dbReference>
<evidence type="ECO:0000313" key="6">
    <source>
        <dbReference type="Proteomes" id="UP000524535"/>
    </source>
</evidence>
<accession>A0A7W6SCT2</accession>
<protein>
    <recommendedName>
        <fullName evidence="8">DUF2950 domain-containing protein</fullName>
    </recommendedName>
</protein>
<proteinExistence type="predicted"/>
<comment type="caution">
    <text evidence="2">The sequence shown here is derived from an EMBL/GenBank/DDBJ whole genome shotgun (WGS) entry which is preliminary data.</text>
</comment>
<gene>
    <name evidence="3" type="ORF">GGE31_004446</name>
    <name evidence="2" type="ORF">GGE33_004487</name>
    <name evidence="4" type="ORF">GGE35_004369</name>
</gene>
<dbReference type="AlphaFoldDB" id="A0A7W6SCT2"/>
<sequence>MRQKISLLAGLTVMAAAVAIATPSEAAQKTNLQEFKGEIPPSFVEPSAAMDEFGKVLKAQDVDGLAKLLGLNASKLRDSSEAMTSLDLIREGAARQLRLQDVRGFKVVAVGDILWPLPFPLSKQANGQWSFDTEIGLEEIVNRRIGENELVTIDTMRDYVDAQYEYARIDEDGDQIVEFAQRLISSPGKRDGLYWQANDDEEESPAGPMLESAAFSKAKQGEGYYGYRYRILTGQGPNVLGGEYSYIVNGNMTNGFALIAWPVTYGVTGVQTFIVNYSGVVYEKDLGDETQERASQIRLFNPGDDWDITMD</sequence>
<evidence type="ECO:0000313" key="3">
    <source>
        <dbReference type="EMBL" id="MBB4413908.1"/>
    </source>
</evidence>
<organism evidence="2 5">
    <name type="scientific">Aliirhizobium cellulosilyticum</name>
    <dbReference type="NCBI Taxonomy" id="393664"/>
    <lineage>
        <taxon>Bacteria</taxon>
        <taxon>Pseudomonadati</taxon>
        <taxon>Pseudomonadota</taxon>
        <taxon>Alphaproteobacteria</taxon>
        <taxon>Hyphomicrobiales</taxon>
        <taxon>Rhizobiaceae</taxon>
        <taxon>Aliirhizobium</taxon>
    </lineage>
</organism>
<dbReference type="EMBL" id="JACIHM010000007">
    <property type="protein sequence ID" value="MBB4448523.1"/>
    <property type="molecule type" value="Genomic_DNA"/>
</dbReference>
<evidence type="ECO:0008006" key="8">
    <source>
        <dbReference type="Google" id="ProtNLM"/>
    </source>
</evidence>
<keyword evidence="1" id="KW-0732">Signal</keyword>
<evidence type="ECO:0000313" key="7">
    <source>
        <dbReference type="Proteomes" id="UP000576087"/>
    </source>
</evidence>
<evidence type="ECO:0000256" key="1">
    <source>
        <dbReference type="SAM" id="SignalP"/>
    </source>
</evidence>
<dbReference type="Proteomes" id="UP000524535">
    <property type="component" value="Unassembled WGS sequence"/>
</dbReference>
<dbReference type="EMBL" id="JACIGY010000007">
    <property type="protein sequence ID" value="MBB4413908.1"/>
    <property type="molecule type" value="Genomic_DNA"/>
</dbReference>
<name>A0A7W6SCT2_9HYPH</name>
<dbReference type="InterPro" id="IPR021556">
    <property type="entry name" value="DUF2950"/>
</dbReference>
<reference evidence="5 6" key="1">
    <citation type="submission" date="2020-08" db="EMBL/GenBank/DDBJ databases">
        <title>Genomic Encyclopedia of Type Strains, Phase IV (KMG-V): Genome sequencing to study the core and pangenomes of soil and plant-associated prokaryotes.</title>
        <authorList>
            <person name="Whitman W."/>
        </authorList>
    </citation>
    <scope>NUCLEOTIDE SEQUENCE [LARGE SCALE GENOMIC DNA]</scope>
    <source>
        <strain evidence="3 6">SEMIA 444</strain>
        <strain evidence="2 5">SEMIA 448</strain>
        <strain evidence="4 7">SEMIA 452</strain>
    </source>
</reference>
<evidence type="ECO:0000313" key="5">
    <source>
        <dbReference type="Proteomes" id="UP000520770"/>
    </source>
</evidence>